<evidence type="ECO:0000313" key="2">
    <source>
        <dbReference type="EMBL" id="GMF80943.1"/>
    </source>
</evidence>
<feature type="region of interest" description="Disordered" evidence="1">
    <location>
        <begin position="70"/>
        <end position="93"/>
    </location>
</feature>
<keyword evidence="3" id="KW-1185">Reference proteome</keyword>
<reference evidence="2" key="1">
    <citation type="submission" date="2023-04" db="EMBL/GenBank/DDBJ databases">
        <title>Phytophthora fragariaefolia NBRC 109709.</title>
        <authorList>
            <person name="Ichikawa N."/>
            <person name="Sato H."/>
            <person name="Tonouchi N."/>
        </authorList>
    </citation>
    <scope>NUCLEOTIDE SEQUENCE</scope>
    <source>
        <strain evidence="2">NBRC 109709</strain>
    </source>
</reference>
<evidence type="ECO:0000256" key="1">
    <source>
        <dbReference type="SAM" id="MobiDB-lite"/>
    </source>
</evidence>
<protein>
    <submittedName>
        <fullName evidence="2">Unnamed protein product</fullName>
    </submittedName>
</protein>
<comment type="caution">
    <text evidence="2">The sequence shown here is derived from an EMBL/GenBank/DDBJ whole genome shotgun (WGS) entry which is preliminary data.</text>
</comment>
<sequence length="108" mass="11996">MNLSWQTVCQAVGGIPQKNQCQEISTLPPEKLKGLAATYLSIPSEHLKYYSASQAPEAADVIAIDAQTKKKMLQPRVPQKSDQGRSKKNKATLKLDRTSLPFYSYSIQ</sequence>
<name>A0A9W6YMK6_9STRA</name>
<dbReference type="AlphaFoldDB" id="A0A9W6YMK6"/>
<dbReference type="Proteomes" id="UP001165121">
    <property type="component" value="Unassembled WGS sequence"/>
</dbReference>
<accession>A0A9W6YMK6</accession>
<evidence type="ECO:0000313" key="3">
    <source>
        <dbReference type="Proteomes" id="UP001165121"/>
    </source>
</evidence>
<organism evidence="2 3">
    <name type="scientific">Phytophthora fragariaefolia</name>
    <dbReference type="NCBI Taxonomy" id="1490495"/>
    <lineage>
        <taxon>Eukaryota</taxon>
        <taxon>Sar</taxon>
        <taxon>Stramenopiles</taxon>
        <taxon>Oomycota</taxon>
        <taxon>Peronosporomycetes</taxon>
        <taxon>Peronosporales</taxon>
        <taxon>Peronosporaceae</taxon>
        <taxon>Phytophthora</taxon>
    </lineage>
</organism>
<dbReference type="EMBL" id="BSXT01010572">
    <property type="protein sequence ID" value="GMF80943.1"/>
    <property type="molecule type" value="Genomic_DNA"/>
</dbReference>
<gene>
    <name evidence="2" type="ORF">Pfra01_002870500</name>
</gene>
<proteinExistence type="predicted"/>